<name>X1QNL5_9ZZZZ</name>
<feature type="domain" description="Glycosyl transferase family 1" evidence="1">
    <location>
        <begin position="214"/>
        <end position="375"/>
    </location>
</feature>
<dbReference type="InterPro" id="IPR001296">
    <property type="entry name" value="Glyco_trans_1"/>
</dbReference>
<dbReference type="CDD" id="cd03801">
    <property type="entry name" value="GT4_PimA-like"/>
    <property type="match status" value="1"/>
</dbReference>
<dbReference type="EMBL" id="BARW01000835">
    <property type="protein sequence ID" value="GAI70122.1"/>
    <property type="molecule type" value="Genomic_DNA"/>
</dbReference>
<sequence>MNIALCHYRVGETDGVSLEMDKWKKVLENMGHKVYFIAGSTGTSNGYIIPEMNYRFEEDLKIERNAYLKLEDYQDEDELIRAIKKLTLKIEEGLKKILIENKIDLIVPNNILSIGRSIPTAMAFTNVIKELGIRCIGHHHDFYWERDNFSQPTCNFVRNVLEEYYPPKDDLISHVVINSIVQKELKVRRNLDSIIIPNVFDFNEKLWETDNYNKDIRKKLGIKDNDILMLQATRVTNRKAIELAIDVIGEMQKEKNRKILEEVKLYNGQSFKEDSRIVLVLAGMIETADDYVERLKTRAKESNVELLFVNNLVEHSRCIKNNNKIYSLWDTYVFADIVTYPSIQEGWGNQFLEGLFAKKPMLVFEYDVYKEDIKEKGFEVISLGDKYELDEYGLAKVDKKVIRHTAGECIKLLIDKDCREKMVEKNFQLGREFLSHKSLKEKLKLII</sequence>
<proteinExistence type="predicted"/>
<dbReference type="Pfam" id="PF00534">
    <property type="entry name" value="Glycos_transf_1"/>
    <property type="match status" value="1"/>
</dbReference>
<accession>X1QNL5</accession>
<evidence type="ECO:0000313" key="2">
    <source>
        <dbReference type="EMBL" id="GAI70122.1"/>
    </source>
</evidence>
<gene>
    <name evidence="2" type="ORF">S12H4_03089</name>
</gene>
<dbReference type="PANTHER" id="PTHR12526">
    <property type="entry name" value="GLYCOSYLTRANSFERASE"/>
    <property type="match status" value="1"/>
</dbReference>
<dbReference type="Gene3D" id="3.40.50.2000">
    <property type="entry name" value="Glycogen Phosphorylase B"/>
    <property type="match status" value="2"/>
</dbReference>
<evidence type="ECO:0000259" key="1">
    <source>
        <dbReference type="Pfam" id="PF00534"/>
    </source>
</evidence>
<organism evidence="2">
    <name type="scientific">marine sediment metagenome</name>
    <dbReference type="NCBI Taxonomy" id="412755"/>
    <lineage>
        <taxon>unclassified sequences</taxon>
        <taxon>metagenomes</taxon>
        <taxon>ecological metagenomes</taxon>
    </lineage>
</organism>
<dbReference type="GO" id="GO:0016757">
    <property type="term" value="F:glycosyltransferase activity"/>
    <property type="evidence" value="ECO:0007669"/>
    <property type="project" value="InterPro"/>
</dbReference>
<dbReference type="AlphaFoldDB" id="X1QNL5"/>
<dbReference type="SUPFAM" id="SSF53756">
    <property type="entry name" value="UDP-Glycosyltransferase/glycogen phosphorylase"/>
    <property type="match status" value="1"/>
</dbReference>
<protein>
    <recommendedName>
        <fullName evidence="1">Glycosyl transferase family 1 domain-containing protein</fullName>
    </recommendedName>
</protein>
<reference evidence="2" key="1">
    <citation type="journal article" date="2014" name="Front. Microbiol.">
        <title>High frequency of phylogenetically diverse reductive dehalogenase-homologous genes in deep subseafloor sedimentary metagenomes.</title>
        <authorList>
            <person name="Kawai M."/>
            <person name="Futagami T."/>
            <person name="Toyoda A."/>
            <person name="Takaki Y."/>
            <person name="Nishi S."/>
            <person name="Hori S."/>
            <person name="Arai W."/>
            <person name="Tsubouchi T."/>
            <person name="Morono Y."/>
            <person name="Uchiyama I."/>
            <person name="Ito T."/>
            <person name="Fujiyama A."/>
            <person name="Inagaki F."/>
            <person name="Takami H."/>
        </authorList>
    </citation>
    <scope>NUCLEOTIDE SEQUENCE</scope>
    <source>
        <strain evidence="2">Expedition CK06-06</strain>
    </source>
</reference>
<dbReference type="PANTHER" id="PTHR12526:SF628">
    <property type="entry name" value="MANNOSYLGLUCOSYLGLYCERATE SYNTHASE"/>
    <property type="match status" value="1"/>
</dbReference>
<comment type="caution">
    <text evidence="2">The sequence shown here is derived from an EMBL/GenBank/DDBJ whole genome shotgun (WGS) entry which is preliminary data.</text>
</comment>